<proteinExistence type="predicted"/>
<sequence>MLTADVRFEGWKTEDWSRFLDLWKPRAVRAAAEPTRPRGGVVAIVEKGAIHKLVHTRKGRLELPAAAAPAARTDALARASLSELALAHHASWVVAAERGALDEVMERFGARVHRSDDLTQQSLLLVGIVREMIREGAIESWPRRLHGFPVPTPVMMERTMNSICADGHAIVLGMFKDEELWTAFVARRRGRGFDVLAGPDELRPAMGLLSGEWRRDYRHLVRAVEDHYGPLSLGFFAEVERFRELQIDPRPGAWGRAVALRDVVVTPIPSAVGLALGVDVSRYALEGLRNLASRIGWFDPVVQSLRKRLGAGTRDDLVPSAFGFDPMAVLRALLRR</sequence>
<evidence type="ECO:0000313" key="2">
    <source>
        <dbReference type="Proteomes" id="UP001370348"/>
    </source>
</evidence>
<dbReference type="EMBL" id="CP089984">
    <property type="protein sequence ID" value="WXB14579.1"/>
    <property type="molecule type" value="Genomic_DNA"/>
</dbReference>
<organism evidence="1 2">
    <name type="scientific">Pendulispora albinea</name>
    <dbReference type="NCBI Taxonomy" id="2741071"/>
    <lineage>
        <taxon>Bacteria</taxon>
        <taxon>Pseudomonadati</taxon>
        <taxon>Myxococcota</taxon>
        <taxon>Myxococcia</taxon>
        <taxon>Myxococcales</taxon>
        <taxon>Sorangiineae</taxon>
        <taxon>Pendulisporaceae</taxon>
        <taxon>Pendulispora</taxon>
    </lineage>
</organism>
<gene>
    <name evidence="1" type="ORF">LZC94_42990</name>
</gene>
<keyword evidence="2" id="KW-1185">Reference proteome</keyword>
<protein>
    <submittedName>
        <fullName evidence="1">Uncharacterized protein</fullName>
    </submittedName>
</protein>
<dbReference type="Proteomes" id="UP001370348">
    <property type="component" value="Chromosome"/>
</dbReference>
<evidence type="ECO:0000313" key="1">
    <source>
        <dbReference type="EMBL" id="WXB14579.1"/>
    </source>
</evidence>
<name>A0ABZ2LY91_9BACT</name>
<dbReference type="RefSeq" id="WP_394824202.1">
    <property type="nucleotide sequence ID" value="NZ_CP089984.1"/>
</dbReference>
<accession>A0ABZ2LY91</accession>
<reference evidence="1 2" key="1">
    <citation type="submission" date="2021-12" db="EMBL/GenBank/DDBJ databases">
        <title>Discovery of the Pendulisporaceae a myxobacterial family with distinct sporulation behavior and unique specialized metabolism.</title>
        <authorList>
            <person name="Garcia R."/>
            <person name="Popoff A."/>
            <person name="Bader C.D."/>
            <person name="Loehr J."/>
            <person name="Walesch S."/>
            <person name="Walt C."/>
            <person name="Boldt J."/>
            <person name="Bunk B."/>
            <person name="Haeckl F.J.F.P.J."/>
            <person name="Gunesch A.P."/>
            <person name="Birkelbach J."/>
            <person name="Nuebel U."/>
            <person name="Pietschmann T."/>
            <person name="Bach T."/>
            <person name="Mueller R."/>
        </authorList>
    </citation>
    <scope>NUCLEOTIDE SEQUENCE [LARGE SCALE GENOMIC DNA]</scope>
    <source>
        <strain evidence="1 2">MSr11954</strain>
    </source>
</reference>